<dbReference type="EMBL" id="VYSA01000001">
    <property type="protein sequence ID" value="KAA9111375.1"/>
    <property type="molecule type" value="Genomic_DNA"/>
</dbReference>
<dbReference type="RefSeq" id="WP_150448144.1">
    <property type="nucleotide sequence ID" value="NZ_VYSA01000001.1"/>
</dbReference>
<feature type="compositionally biased region" description="Low complexity" evidence="1">
    <location>
        <begin position="15"/>
        <end position="49"/>
    </location>
</feature>
<gene>
    <name evidence="3" type="ORF">F6B43_07300</name>
</gene>
<sequence length="364" mass="37510">MAMFSRRKKNDVVRSDAAASAPDPSAPDPSAFDRAAASVPSAPAEAESTPTPPAEQEARAAPTVGISVGTFQGIGAATILRDDHADAAPPPVRPPAPAEAPAATETVPGLRDNVLLRESVATLPENPRPVDLLNVARQVLQGNVFLRVKGDARSLLSAGRELPFAVAGQGDTQFVLAYSSGAAMQDSLRADGDTGTSAMGQSSLSVIKLVLGGPYAGLIIDPSSTPAPVILPRELLQHAVDDGDENAAIKTLLAGRRTDATAHEVVNAMMGAPLWIAANRAAVDQPMGIAESRTPDGDRFLEVFSHPLEVLALGRGDTPVAVRAAQLGAALAADEGITGLLFNPGGPWLRVVRSDLMPVIALAP</sequence>
<evidence type="ECO:0000256" key="1">
    <source>
        <dbReference type="SAM" id="MobiDB-lite"/>
    </source>
</evidence>
<reference evidence="4" key="1">
    <citation type="submission" date="2019-09" db="EMBL/GenBank/DDBJ databases">
        <title>Mumia zhuanghuii sp. nov. isolated from the intestinal contents of plateau pika (Ochotona curzoniae) in the Qinghai-Tibet plateau of China.</title>
        <authorList>
            <person name="Tian Z."/>
        </authorList>
    </citation>
    <scope>NUCLEOTIDE SEQUENCE [LARGE SCALE GENOMIC DNA]</scope>
    <source>
        <strain evidence="4">JCM 30598</strain>
    </source>
</reference>
<feature type="region of interest" description="Disordered" evidence="1">
    <location>
        <begin position="1"/>
        <end position="59"/>
    </location>
</feature>
<dbReference type="AlphaFoldDB" id="A0A5J5J8N3"/>
<evidence type="ECO:0000259" key="2">
    <source>
        <dbReference type="Pfam" id="PF07179"/>
    </source>
</evidence>
<keyword evidence="4" id="KW-1185">Reference proteome</keyword>
<evidence type="ECO:0000313" key="3">
    <source>
        <dbReference type="EMBL" id="KAA9111375.1"/>
    </source>
</evidence>
<name>A0A5J5J8N3_9MICO</name>
<feature type="compositionally biased region" description="Low complexity" evidence="1">
    <location>
        <begin position="99"/>
        <end position="108"/>
    </location>
</feature>
<protein>
    <submittedName>
        <fullName evidence="3">SseB family protein</fullName>
    </submittedName>
</protein>
<dbReference type="Proteomes" id="UP000325827">
    <property type="component" value="Unassembled WGS sequence"/>
</dbReference>
<dbReference type="InterPro" id="IPR009839">
    <property type="entry name" value="SseB_N"/>
</dbReference>
<accession>A0A5J5J8N3</accession>
<feature type="domain" description="SseB protein N-terminal" evidence="2">
    <location>
        <begin position="250"/>
        <end position="348"/>
    </location>
</feature>
<proteinExistence type="predicted"/>
<dbReference type="OrthoDB" id="5116169at2"/>
<feature type="compositionally biased region" description="Pro residues" evidence="1">
    <location>
        <begin position="88"/>
        <end position="98"/>
    </location>
</feature>
<dbReference type="Pfam" id="PF07179">
    <property type="entry name" value="SseB"/>
    <property type="match status" value="1"/>
</dbReference>
<comment type="caution">
    <text evidence="3">The sequence shown here is derived from an EMBL/GenBank/DDBJ whole genome shotgun (WGS) entry which is preliminary data.</text>
</comment>
<evidence type="ECO:0000313" key="4">
    <source>
        <dbReference type="Proteomes" id="UP000325827"/>
    </source>
</evidence>
<feature type="region of interest" description="Disordered" evidence="1">
    <location>
        <begin position="84"/>
        <end position="110"/>
    </location>
</feature>
<organism evidence="3 4">
    <name type="scientific">Microbacterium rhizomatis</name>
    <dbReference type="NCBI Taxonomy" id="1631477"/>
    <lineage>
        <taxon>Bacteria</taxon>
        <taxon>Bacillati</taxon>
        <taxon>Actinomycetota</taxon>
        <taxon>Actinomycetes</taxon>
        <taxon>Micrococcales</taxon>
        <taxon>Microbacteriaceae</taxon>
        <taxon>Microbacterium</taxon>
    </lineage>
</organism>